<dbReference type="InterPro" id="IPR046470">
    <property type="entry name" value="SAM_HAT_C"/>
</dbReference>
<gene>
    <name evidence="5" type="ORF">ACFSQT_21455</name>
</gene>
<dbReference type="InterPro" id="IPR023227">
    <property type="entry name" value="SAM_OH_AdoTrfase_C_sf"/>
</dbReference>
<dbReference type="Pfam" id="PF01887">
    <property type="entry name" value="SAM_HAT_N"/>
    <property type="match status" value="1"/>
</dbReference>
<evidence type="ECO:0000256" key="1">
    <source>
        <dbReference type="ARBA" id="ARBA00022691"/>
    </source>
</evidence>
<proteinExistence type="inferred from homology"/>
<sequence>MIVLFTDFGLHGPYTGQMKAVLHQMAPGIPAIDLFSDAPVGNPKASAYLLAAYAEWFPAGTVFLCVVDPGVGGARPSVIVEADGRWYVGPGNGLFELIQRRAAETSSWDIDWKPERLSASFHGRDLFAPVAAMLARGEPPPGRLRLDEADRRRDWPEDLAEIVYIDHFGNAMTGLRAARLSAGARLAAADRLLEGATTFSDRPPGTAFWYENSNGLAEIAVNQGRADGELVLAIGSPVEIVL</sequence>
<keyword evidence="6" id="KW-1185">Reference proteome</keyword>
<feature type="domain" description="S-adenosyl-l-methionine hydroxide adenosyltransferase N-terminal" evidence="3">
    <location>
        <begin position="2"/>
        <end position="140"/>
    </location>
</feature>
<dbReference type="InterPro" id="IPR002747">
    <property type="entry name" value="SAM_OH_AdoTrfase"/>
</dbReference>
<dbReference type="EMBL" id="JBHUGY010000031">
    <property type="protein sequence ID" value="MFD2055534.1"/>
    <property type="molecule type" value="Genomic_DNA"/>
</dbReference>
<evidence type="ECO:0000313" key="6">
    <source>
        <dbReference type="Proteomes" id="UP001597349"/>
    </source>
</evidence>
<dbReference type="InterPro" id="IPR023228">
    <property type="entry name" value="SAM_OH_AdoTrfase_N_sf"/>
</dbReference>
<evidence type="ECO:0000256" key="2">
    <source>
        <dbReference type="ARBA" id="ARBA00024035"/>
    </source>
</evidence>
<dbReference type="PIRSF" id="PIRSF006779">
    <property type="entry name" value="UCP006779"/>
    <property type="match status" value="1"/>
</dbReference>
<feature type="domain" description="S-adenosyl-l-methionine hydroxide adenosyltransferase C-terminal" evidence="4">
    <location>
        <begin position="160"/>
        <end position="239"/>
    </location>
</feature>
<protein>
    <submittedName>
        <fullName evidence="5">S-adenosyl-l-methionine hydroxide adenosyltransferase family protein</fullName>
    </submittedName>
</protein>
<evidence type="ECO:0000313" key="5">
    <source>
        <dbReference type="EMBL" id="MFD2055534.1"/>
    </source>
</evidence>
<dbReference type="Pfam" id="PF20257">
    <property type="entry name" value="SAM_HAT_C"/>
    <property type="match status" value="1"/>
</dbReference>
<dbReference type="InterPro" id="IPR046469">
    <property type="entry name" value="SAM_HAT_N"/>
</dbReference>
<dbReference type="Gene3D" id="3.40.50.10790">
    <property type="entry name" value="S-adenosyl-l-methionine hydroxide adenosyltransferase, N-terminal"/>
    <property type="match status" value="1"/>
</dbReference>
<dbReference type="RefSeq" id="WP_379021845.1">
    <property type="nucleotide sequence ID" value="NZ_JBHUGY010000031.1"/>
</dbReference>
<comment type="caution">
    <text evidence="5">The sequence shown here is derived from an EMBL/GenBank/DDBJ whole genome shotgun (WGS) entry which is preliminary data.</text>
</comment>
<dbReference type="PANTHER" id="PTHR35092">
    <property type="entry name" value="CHLORINASE MJ1651"/>
    <property type="match status" value="1"/>
</dbReference>
<accession>A0ABW4WFZ3</accession>
<reference evidence="6" key="1">
    <citation type="journal article" date="2019" name="Int. J. Syst. Evol. Microbiol.">
        <title>The Global Catalogue of Microorganisms (GCM) 10K type strain sequencing project: providing services to taxonomists for standard genome sequencing and annotation.</title>
        <authorList>
            <consortium name="The Broad Institute Genomics Platform"/>
            <consortium name="The Broad Institute Genome Sequencing Center for Infectious Disease"/>
            <person name="Wu L."/>
            <person name="Ma J."/>
        </authorList>
    </citation>
    <scope>NUCLEOTIDE SEQUENCE [LARGE SCALE GENOMIC DNA]</scope>
    <source>
        <strain evidence="6">CGMCC 1.16226</strain>
    </source>
</reference>
<dbReference type="PANTHER" id="PTHR35092:SF1">
    <property type="entry name" value="CHLORINASE MJ1651"/>
    <property type="match status" value="1"/>
</dbReference>
<evidence type="ECO:0000259" key="4">
    <source>
        <dbReference type="Pfam" id="PF20257"/>
    </source>
</evidence>
<comment type="similarity">
    <text evidence="2">Belongs to the SAM hydrolase / SAM-dependent halogenase family.</text>
</comment>
<keyword evidence="1" id="KW-0949">S-adenosyl-L-methionine</keyword>
<dbReference type="Gene3D" id="2.40.30.90">
    <property type="entry name" value="Bacterial fluorinating enzyme like"/>
    <property type="match status" value="1"/>
</dbReference>
<organism evidence="5 6">
    <name type="scientific">Mesorhizobium calcicola</name>
    <dbReference type="NCBI Taxonomy" id="1300310"/>
    <lineage>
        <taxon>Bacteria</taxon>
        <taxon>Pseudomonadati</taxon>
        <taxon>Pseudomonadota</taxon>
        <taxon>Alphaproteobacteria</taxon>
        <taxon>Hyphomicrobiales</taxon>
        <taxon>Phyllobacteriaceae</taxon>
        <taxon>Mesorhizobium</taxon>
    </lineage>
</organism>
<dbReference type="SUPFAM" id="SSF102522">
    <property type="entry name" value="Bacterial fluorinating enzyme, N-terminal domain"/>
    <property type="match status" value="1"/>
</dbReference>
<dbReference type="Proteomes" id="UP001597349">
    <property type="component" value="Unassembled WGS sequence"/>
</dbReference>
<name>A0ABW4WFZ3_9HYPH</name>
<dbReference type="SUPFAM" id="SSF101852">
    <property type="entry name" value="Bacterial fluorinating enzyme, C-terminal domain"/>
    <property type="match status" value="1"/>
</dbReference>
<evidence type="ECO:0000259" key="3">
    <source>
        <dbReference type="Pfam" id="PF01887"/>
    </source>
</evidence>